<organism evidence="1 2">
    <name type="scientific">Alicyclobacillus dauci</name>
    <dbReference type="NCBI Taxonomy" id="1475485"/>
    <lineage>
        <taxon>Bacteria</taxon>
        <taxon>Bacillati</taxon>
        <taxon>Bacillota</taxon>
        <taxon>Bacilli</taxon>
        <taxon>Bacillales</taxon>
        <taxon>Alicyclobacillaceae</taxon>
        <taxon>Alicyclobacillus</taxon>
    </lineage>
</organism>
<sequence>MDSPIIAIIPAKNEAKSIVNVLHQLERARIDGAIVVCNGCTDETSSLALSLQSQLPYDLHIVWIESALGHDVARAVGTYSALRQHPGDGLFLYIDGDWQGAFGPMLGDFLLAGRELNCDVLSVTWSSLGSSSLVGVTAMPWRAALKMQQVVPETAAPFLLPMLVRTRMFQHGSPMLIAHPGHFFAFAAMRGCLWMTFEDWHMELVGNPSRSRLHHAAISNRIAQDGQVACDVLGGRPVKRLGPLANLPDRDIRTLTRYAAEASWQIEA</sequence>
<dbReference type="RefSeq" id="WP_268044795.1">
    <property type="nucleotide sequence ID" value="NZ_CP104064.1"/>
</dbReference>
<gene>
    <name evidence="1" type="ORF">NZD86_01880</name>
</gene>
<accession>A0ABY6Z4V6</accession>
<dbReference type="SUPFAM" id="SSF53448">
    <property type="entry name" value="Nucleotide-diphospho-sugar transferases"/>
    <property type="match status" value="1"/>
</dbReference>
<evidence type="ECO:0000313" key="1">
    <source>
        <dbReference type="EMBL" id="WAH37319.1"/>
    </source>
</evidence>
<name>A0ABY6Z4V6_9BACL</name>
<dbReference type="Proteomes" id="UP001164803">
    <property type="component" value="Chromosome"/>
</dbReference>
<keyword evidence="2" id="KW-1185">Reference proteome</keyword>
<dbReference type="InterPro" id="IPR029044">
    <property type="entry name" value="Nucleotide-diphossugar_trans"/>
</dbReference>
<dbReference type="Gene3D" id="3.90.550.10">
    <property type="entry name" value="Spore Coat Polysaccharide Biosynthesis Protein SpsA, Chain A"/>
    <property type="match status" value="1"/>
</dbReference>
<protein>
    <submittedName>
        <fullName evidence="1">Glycosyltransferase family 2 protein</fullName>
    </submittedName>
</protein>
<reference evidence="1" key="1">
    <citation type="submission" date="2022-08" db="EMBL/GenBank/DDBJ databases">
        <title>Alicyclobacillus dauci DSM2870, complete genome.</title>
        <authorList>
            <person name="Wang Q."/>
            <person name="Cai R."/>
            <person name="Wang Z."/>
        </authorList>
    </citation>
    <scope>NUCLEOTIDE SEQUENCE</scope>
    <source>
        <strain evidence="1">DSM 28700</strain>
    </source>
</reference>
<dbReference type="CDD" id="cd00761">
    <property type="entry name" value="Glyco_tranf_GTA_type"/>
    <property type="match status" value="1"/>
</dbReference>
<evidence type="ECO:0000313" key="2">
    <source>
        <dbReference type="Proteomes" id="UP001164803"/>
    </source>
</evidence>
<proteinExistence type="predicted"/>
<dbReference type="EMBL" id="CP104064">
    <property type="protein sequence ID" value="WAH37319.1"/>
    <property type="molecule type" value="Genomic_DNA"/>
</dbReference>